<keyword evidence="3 7" id="KW-0812">Transmembrane</keyword>
<evidence type="ECO:0000256" key="1">
    <source>
        <dbReference type="ARBA" id="ARBA00004141"/>
    </source>
</evidence>
<comment type="domain">
    <text evidence="7">The DHHC domain is required for palmitoyltransferase activity.</text>
</comment>
<feature type="transmembrane region" description="Helical" evidence="7">
    <location>
        <begin position="116"/>
        <end position="139"/>
    </location>
</feature>
<dbReference type="AlphaFoldDB" id="A0AAV2HG10"/>
<evidence type="ECO:0000256" key="4">
    <source>
        <dbReference type="ARBA" id="ARBA00022989"/>
    </source>
</evidence>
<evidence type="ECO:0000313" key="9">
    <source>
        <dbReference type="EMBL" id="CAL1532847.1"/>
    </source>
</evidence>
<keyword evidence="4 7" id="KW-1133">Transmembrane helix</keyword>
<gene>
    <name evidence="9" type="ORF">GSLYS_00006865001</name>
</gene>
<comment type="caution">
    <text evidence="9">The sequence shown here is derived from an EMBL/GenBank/DDBJ whole genome shotgun (WGS) entry which is preliminary data.</text>
</comment>
<comment type="subcellular location">
    <subcellularLocation>
        <location evidence="1">Membrane</location>
        <topology evidence="1">Multi-pass membrane protein</topology>
    </subcellularLocation>
</comment>
<dbReference type="InterPro" id="IPR001594">
    <property type="entry name" value="Palmitoyltrfase_DHHC"/>
</dbReference>
<protein>
    <recommendedName>
        <fullName evidence="7">Palmitoyltransferase</fullName>
        <ecNumber evidence="7">2.3.1.225</ecNumber>
    </recommendedName>
</protein>
<keyword evidence="2 7" id="KW-0808">Transferase</keyword>
<evidence type="ECO:0000256" key="3">
    <source>
        <dbReference type="ARBA" id="ARBA00022692"/>
    </source>
</evidence>
<evidence type="ECO:0000313" key="10">
    <source>
        <dbReference type="Proteomes" id="UP001497497"/>
    </source>
</evidence>
<dbReference type="PANTHER" id="PTHR12246">
    <property type="entry name" value="PALMITOYLTRANSFERASE ZDHHC16"/>
    <property type="match status" value="1"/>
</dbReference>
<keyword evidence="10" id="KW-1185">Reference proteome</keyword>
<proteinExistence type="inferred from homology"/>
<comment type="similarity">
    <text evidence="7">Belongs to the DHHC palmitoyltransferase family.</text>
</comment>
<dbReference type="EMBL" id="CAXITT010000126">
    <property type="protein sequence ID" value="CAL1532847.1"/>
    <property type="molecule type" value="Genomic_DNA"/>
</dbReference>
<name>A0AAV2HG10_LYMST</name>
<dbReference type="GO" id="GO:0016020">
    <property type="term" value="C:membrane"/>
    <property type="evidence" value="ECO:0007669"/>
    <property type="project" value="UniProtKB-SubCell"/>
</dbReference>
<dbReference type="PROSITE" id="PS50216">
    <property type="entry name" value="DHHC"/>
    <property type="match status" value="1"/>
</dbReference>
<accession>A0AAV2HG10</accession>
<comment type="catalytic activity">
    <reaction evidence="7">
        <text>L-cysteinyl-[protein] + hexadecanoyl-CoA = S-hexadecanoyl-L-cysteinyl-[protein] + CoA</text>
        <dbReference type="Rhea" id="RHEA:36683"/>
        <dbReference type="Rhea" id="RHEA-COMP:10131"/>
        <dbReference type="Rhea" id="RHEA-COMP:11032"/>
        <dbReference type="ChEBI" id="CHEBI:29950"/>
        <dbReference type="ChEBI" id="CHEBI:57287"/>
        <dbReference type="ChEBI" id="CHEBI:57379"/>
        <dbReference type="ChEBI" id="CHEBI:74151"/>
        <dbReference type="EC" id="2.3.1.225"/>
    </reaction>
</comment>
<sequence length="378" mass="43575">MADSLLGRGGYTFAPQGQASVEMNGHSHVSLPIYSNKTVQRAPRSSNMPSYGDATGDNQSLVSKLKAHYKNRSATDTNSKHFFRILFQFQAITQLYMTLNYIIPYVFSEFEPTSQYYLKVFACYVFTMGQANWLCSICYSSRLPDMRDRPNLDFREWFENPPETFGQNGIIKTNLHTMDENGLEWRYCSKCERYKPPRAHHCDACRMCVLRRDHHCFLIGKCIGHFNQRYFIVFCFLGVFTGLIGFILTVTYLISLPDPVTWVDYVFPWSLFKFLIGKVSWQFVLLTFHAEMLAVFGGMSVIYGIGQMSIVCLGFTLYEVAKSVDVKVTSSRAENIRMVFGDYWGLNFLFPAQILFKQRHDGMHYDNIKIGNNKVSVE</sequence>
<organism evidence="9 10">
    <name type="scientific">Lymnaea stagnalis</name>
    <name type="common">Great pond snail</name>
    <name type="synonym">Helix stagnalis</name>
    <dbReference type="NCBI Taxonomy" id="6523"/>
    <lineage>
        <taxon>Eukaryota</taxon>
        <taxon>Metazoa</taxon>
        <taxon>Spiralia</taxon>
        <taxon>Lophotrochozoa</taxon>
        <taxon>Mollusca</taxon>
        <taxon>Gastropoda</taxon>
        <taxon>Heterobranchia</taxon>
        <taxon>Euthyneura</taxon>
        <taxon>Panpulmonata</taxon>
        <taxon>Hygrophila</taxon>
        <taxon>Lymnaeoidea</taxon>
        <taxon>Lymnaeidae</taxon>
        <taxon>Lymnaea</taxon>
    </lineage>
</organism>
<dbReference type="Pfam" id="PF01529">
    <property type="entry name" value="DHHC"/>
    <property type="match status" value="1"/>
</dbReference>
<dbReference type="Proteomes" id="UP001497497">
    <property type="component" value="Unassembled WGS sequence"/>
</dbReference>
<feature type="domain" description="Palmitoyltransferase DHHC" evidence="8">
    <location>
        <begin position="184"/>
        <end position="322"/>
    </location>
</feature>
<keyword evidence="5 7" id="KW-0472">Membrane</keyword>
<reference evidence="9 10" key="1">
    <citation type="submission" date="2024-04" db="EMBL/GenBank/DDBJ databases">
        <authorList>
            <consortium name="Genoscope - CEA"/>
            <person name="William W."/>
        </authorList>
    </citation>
    <scope>NUCLEOTIDE SEQUENCE [LARGE SCALE GENOMIC DNA]</scope>
</reference>
<dbReference type="GO" id="GO:0019706">
    <property type="term" value="F:protein-cysteine S-palmitoyltransferase activity"/>
    <property type="evidence" value="ECO:0007669"/>
    <property type="project" value="UniProtKB-EC"/>
</dbReference>
<dbReference type="InterPro" id="IPR039859">
    <property type="entry name" value="PFA4/ZDH16/20/ERF2-like"/>
</dbReference>
<feature type="transmembrane region" description="Helical" evidence="7">
    <location>
        <begin position="230"/>
        <end position="254"/>
    </location>
</feature>
<evidence type="ECO:0000256" key="2">
    <source>
        <dbReference type="ARBA" id="ARBA00022679"/>
    </source>
</evidence>
<evidence type="ECO:0000259" key="8">
    <source>
        <dbReference type="Pfam" id="PF01529"/>
    </source>
</evidence>
<feature type="transmembrane region" description="Helical" evidence="7">
    <location>
        <begin position="293"/>
        <end position="318"/>
    </location>
</feature>
<feature type="transmembrane region" description="Helical" evidence="7">
    <location>
        <begin position="82"/>
        <end position="104"/>
    </location>
</feature>
<evidence type="ECO:0000256" key="5">
    <source>
        <dbReference type="ARBA" id="ARBA00023136"/>
    </source>
</evidence>
<evidence type="ECO:0000256" key="6">
    <source>
        <dbReference type="ARBA" id="ARBA00023315"/>
    </source>
</evidence>
<evidence type="ECO:0000256" key="7">
    <source>
        <dbReference type="RuleBase" id="RU079119"/>
    </source>
</evidence>
<dbReference type="EC" id="2.3.1.225" evidence="7"/>
<keyword evidence="6 7" id="KW-0012">Acyltransferase</keyword>